<dbReference type="InterPro" id="IPR003453">
    <property type="entry name" value="ABC_MlaE_roteobac"/>
</dbReference>
<keyword evidence="8 12" id="KW-0997">Cell inner membrane</keyword>
<dbReference type="Pfam" id="PF02405">
    <property type="entry name" value="MlaE"/>
    <property type="match status" value="1"/>
</dbReference>
<feature type="transmembrane region" description="Helical" evidence="12">
    <location>
        <begin position="47"/>
        <end position="69"/>
    </location>
</feature>
<evidence type="ECO:0000256" key="8">
    <source>
        <dbReference type="ARBA" id="ARBA00022519"/>
    </source>
</evidence>
<dbReference type="GO" id="GO:0005548">
    <property type="term" value="F:phospholipid transporter activity"/>
    <property type="evidence" value="ECO:0007669"/>
    <property type="project" value="TreeGrafter"/>
</dbReference>
<gene>
    <name evidence="13" type="ORF">EDC25_10625</name>
</gene>
<sequence length="257" mass="27236">MKRVPRELAHSLGGFLADIGVMGGFLLRLLSALPSSLRRFGLHVRQLWFIGAMSLTIIMISGLFVGLVLGLQYYQALSQFGATGALGTLTALSLYRELGPVIAALLFSGRAGTAITAEIGLMRSTEQLAAMEMMAVDPLRYVLAPRFLAATIALPLLCVVFSAMAVLGAHASAVLWLGLDNGIYWSSMVGSVDFGHDLLGGVFKAAVFGLLIGLISVHQGYTARPTGEGVAYATTRTVIHSAIAILAFDFVLTAFLM</sequence>
<evidence type="ECO:0000256" key="11">
    <source>
        <dbReference type="ARBA" id="ARBA00023136"/>
    </source>
</evidence>
<evidence type="ECO:0000256" key="1">
    <source>
        <dbReference type="ARBA" id="ARBA00002460"/>
    </source>
</evidence>
<name>A0A4S3KXE9_9GAMM</name>
<dbReference type="PANTHER" id="PTHR30188">
    <property type="entry name" value="ABC TRANSPORTER PERMEASE PROTEIN-RELATED"/>
    <property type="match status" value="1"/>
</dbReference>
<keyword evidence="7" id="KW-1003">Cell membrane</keyword>
<dbReference type="InterPro" id="IPR030802">
    <property type="entry name" value="Permease_MalE"/>
</dbReference>
<feature type="transmembrane region" description="Helical" evidence="12">
    <location>
        <begin position="147"/>
        <end position="178"/>
    </location>
</feature>
<comment type="function">
    <text evidence="1">Part of the ABC transporter complex MlaFEDB, which is involved in a phospholipid transport pathway that maintains lipid asymmetry in the outer membrane by retrograde trafficking of phospholipids from the outer membrane to the inner membrane. Probably responsible for the translocation of the substrate across the membrane.</text>
</comment>
<dbReference type="GO" id="GO:0043190">
    <property type="term" value="C:ATP-binding cassette (ABC) transporter complex"/>
    <property type="evidence" value="ECO:0007669"/>
    <property type="project" value="InterPro"/>
</dbReference>
<keyword evidence="6" id="KW-0813">Transport</keyword>
<feature type="transmembrane region" description="Helical" evidence="12">
    <location>
        <begin position="238"/>
        <end position="256"/>
    </location>
</feature>
<reference evidence="13 14" key="1">
    <citation type="submission" date="2019-03" db="EMBL/GenBank/DDBJ databases">
        <title>Genomic Encyclopedia of Type Strains, Phase IV (KMG-IV): sequencing the most valuable type-strain genomes for metagenomic binning, comparative biology and taxonomic classification.</title>
        <authorList>
            <person name="Goeker M."/>
        </authorList>
    </citation>
    <scope>NUCLEOTIDE SEQUENCE [LARGE SCALE GENOMIC DNA]</scope>
    <source>
        <strain evidence="13 14">DSM 21944</strain>
    </source>
</reference>
<evidence type="ECO:0000313" key="14">
    <source>
        <dbReference type="Proteomes" id="UP000294599"/>
    </source>
</evidence>
<comment type="similarity">
    <text evidence="3 12">Belongs to the MlaE permease family.</text>
</comment>
<dbReference type="NCBIfam" id="TIGR00056">
    <property type="entry name" value="MlaE family lipid ABC transporter permease subunit"/>
    <property type="match status" value="1"/>
</dbReference>
<evidence type="ECO:0000313" key="13">
    <source>
        <dbReference type="EMBL" id="TCS99187.1"/>
    </source>
</evidence>
<dbReference type="AlphaFoldDB" id="A0A4S3KXE9"/>
<dbReference type="Proteomes" id="UP000294599">
    <property type="component" value="Unassembled WGS sequence"/>
</dbReference>
<dbReference type="NCBIfam" id="NF033619">
    <property type="entry name" value="perm_MlaE_1"/>
    <property type="match status" value="1"/>
</dbReference>
<dbReference type="InterPro" id="IPR053408">
    <property type="entry name" value="MlaE_Permease"/>
</dbReference>
<evidence type="ECO:0000256" key="10">
    <source>
        <dbReference type="ARBA" id="ARBA00022989"/>
    </source>
</evidence>
<feature type="transmembrane region" description="Helical" evidence="12">
    <location>
        <begin position="198"/>
        <end position="217"/>
    </location>
</feature>
<evidence type="ECO:0000256" key="2">
    <source>
        <dbReference type="ARBA" id="ARBA00004429"/>
    </source>
</evidence>
<dbReference type="OrthoDB" id="9806241at2"/>
<comment type="subunit">
    <text evidence="4">The complex is composed of two ATP-binding proteins (MlaF), two transmembrane proteins (MlaE), two cytoplasmic solute-binding proteins (MlaB) and six periplasmic solute-binding proteins (MlaD).</text>
</comment>
<evidence type="ECO:0000256" key="9">
    <source>
        <dbReference type="ARBA" id="ARBA00022692"/>
    </source>
</evidence>
<dbReference type="EMBL" id="SMAF01000006">
    <property type="protein sequence ID" value="TCS99187.1"/>
    <property type="molecule type" value="Genomic_DNA"/>
</dbReference>
<evidence type="ECO:0000256" key="5">
    <source>
        <dbReference type="ARBA" id="ARBA00020857"/>
    </source>
</evidence>
<proteinExistence type="inferred from homology"/>
<protein>
    <recommendedName>
        <fullName evidence="5">Intermembrane phospholipid transport system permease protein MlaE</fullName>
    </recommendedName>
</protein>
<dbReference type="PANTHER" id="PTHR30188:SF4">
    <property type="entry name" value="PROTEIN TRIGALACTOSYLDIACYLGLYCEROL 1, CHLOROPLASTIC"/>
    <property type="match status" value="1"/>
</dbReference>
<organism evidence="13 14">
    <name type="scientific">Pseudofulvimonas gallinarii</name>
    <dbReference type="NCBI Taxonomy" id="634155"/>
    <lineage>
        <taxon>Bacteria</taxon>
        <taxon>Pseudomonadati</taxon>
        <taxon>Pseudomonadota</taxon>
        <taxon>Gammaproteobacteria</taxon>
        <taxon>Lysobacterales</taxon>
        <taxon>Rhodanobacteraceae</taxon>
        <taxon>Pseudofulvimonas</taxon>
    </lineage>
</organism>
<feature type="transmembrane region" description="Helical" evidence="12">
    <location>
        <begin position="12"/>
        <end position="35"/>
    </location>
</feature>
<evidence type="ECO:0000256" key="7">
    <source>
        <dbReference type="ARBA" id="ARBA00022475"/>
    </source>
</evidence>
<evidence type="ECO:0000256" key="4">
    <source>
        <dbReference type="ARBA" id="ARBA00011380"/>
    </source>
</evidence>
<dbReference type="RefSeq" id="WP_123521404.1">
    <property type="nucleotide sequence ID" value="NZ_JBHLWF010000031.1"/>
</dbReference>
<keyword evidence="11 12" id="KW-0472">Membrane</keyword>
<keyword evidence="9 12" id="KW-0812">Transmembrane</keyword>
<keyword evidence="10 12" id="KW-1133">Transmembrane helix</keyword>
<evidence type="ECO:0000256" key="3">
    <source>
        <dbReference type="ARBA" id="ARBA00007556"/>
    </source>
</evidence>
<keyword evidence="14" id="KW-1185">Reference proteome</keyword>
<evidence type="ECO:0000256" key="12">
    <source>
        <dbReference type="RuleBase" id="RU362044"/>
    </source>
</evidence>
<accession>A0A4S3KXE9</accession>
<comment type="subcellular location">
    <subcellularLocation>
        <location evidence="2 12">Cell inner membrane</location>
        <topology evidence="2 12">Multi-pass membrane protein</topology>
    </subcellularLocation>
</comment>
<evidence type="ECO:0000256" key="6">
    <source>
        <dbReference type="ARBA" id="ARBA00022448"/>
    </source>
</evidence>
<comment type="caution">
    <text evidence="13">The sequence shown here is derived from an EMBL/GenBank/DDBJ whole genome shotgun (WGS) entry which is preliminary data.</text>
</comment>